<dbReference type="PROSITE" id="PS51257">
    <property type="entry name" value="PROKAR_LIPOPROTEIN"/>
    <property type="match status" value="1"/>
</dbReference>
<evidence type="ECO:0000313" key="3">
    <source>
        <dbReference type="Proteomes" id="UP001196413"/>
    </source>
</evidence>
<proteinExistence type="predicted"/>
<dbReference type="EMBL" id="JAHQIW010002414">
    <property type="protein sequence ID" value="KAJ1355279.1"/>
    <property type="molecule type" value="Genomic_DNA"/>
</dbReference>
<gene>
    <name evidence="2" type="ORF">KIN20_012616</name>
</gene>
<feature type="signal peptide" evidence="1">
    <location>
        <begin position="1"/>
        <end position="22"/>
    </location>
</feature>
<keyword evidence="3" id="KW-1185">Reference proteome</keyword>
<comment type="caution">
    <text evidence="2">The sequence shown here is derived from an EMBL/GenBank/DDBJ whole genome shotgun (WGS) entry which is preliminary data.</text>
</comment>
<evidence type="ECO:0000313" key="2">
    <source>
        <dbReference type="EMBL" id="KAJ1355279.1"/>
    </source>
</evidence>
<organism evidence="2 3">
    <name type="scientific">Parelaphostrongylus tenuis</name>
    <name type="common">Meningeal worm</name>
    <dbReference type="NCBI Taxonomy" id="148309"/>
    <lineage>
        <taxon>Eukaryota</taxon>
        <taxon>Metazoa</taxon>
        <taxon>Ecdysozoa</taxon>
        <taxon>Nematoda</taxon>
        <taxon>Chromadorea</taxon>
        <taxon>Rhabditida</taxon>
        <taxon>Rhabditina</taxon>
        <taxon>Rhabditomorpha</taxon>
        <taxon>Strongyloidea</taxon>
        <taxon>Metastrongylidae</taxon>
        <taxon>Parelaphostrongylus</taxon>
    </lineage>
</organism>
<reference evidence="2" key="1">
    <citation type="submission" date="2021-06" db="EMBL/GenBank/DDBJ databases">
        <title>Parelaphostrongylus tenuis whole genome reference sequence.</title>
        <authorList>
            <person name="Garwood T.J."/>
            <person name="Larsen P.A."/>
            <person name="Fountain-Jones N.M."/>
            <person name="Garbe J.R."/>
            <person name="Macchietto M.G."/>
            <person name="Kania S.A."/>
            <person name="Gerhold R.W."/>
            <person name="Richards J.E."/>
            <person name="Wolf T.M."/>
        </authorList>
    </citation>
    <scope>NUCLEOTIDE SEQUENCE</scope>
    <source>
        <strain evidence="2">MNPRO001-30</strain>
        <tissue evidence="2">Meninges</tissue>
    </source>
</reference>
<protein>
    <submittedName>
        <fullName evidence="2">Uncharacterized protein</fullName>
    </submittedName>
</protein>
<keyword evidence="1" id="KW-0732">Signal</keyword>
<dbReference type="AlphaFoldDB" id="A0AAD5MX75"/>
<evidence type="ECO:0000256" key="1">
    <source>
        <dbReference type="SAM" id="SignalP"/>
    </source>
</evidence>
<dbReference type="Proteomes" id="UP001196413">
    <property type="component" value="Unassembled WGS sequence"/>
</dbReference>
<accession>A0AAD5MX75</accession>
<feature type="chain" id="PRO_5042079473" evidence="1">
    <location>
        <begin position="23"/>
        <end position="204"/>
    </location>
</feature>
<sequence>MVRLLTAGFIEVAVLIISAVSGCGLMPPGQARTRSFTVSGFQLPVSMVYSVDPSVRIKAFGMATSKEAAKAFIERLVMHTLDQLRIQINYEPLECKEATLVTPLMKMVMGEKAKNPRCAIVGSTVIGKCTRVNGNMVECELGKMGENIEPVSNYTTVSGTLTTVNIIIANWSREMWQNVVNRAIRLLSSSPATLHFVTAFATVS</sequence>
<name>A0AAD5MX75_PARTN</name>